<dbReference type="SUPFAM" id="SSF56112">
    <property type="entry name" value="Protein kinase-like (PK-like)"/>
    <property type="match status" value="1"/>
</dbReference>
<organism evidence="1 2">
    <name type="scientific">Planobispora takensis</name>
    <dbReference type="NCBI Taxonomy" id="1367882"/>
    <lineage>
        <taxon>Bacteria</taxon>
        <taxon>Bacillati</taxon>
        <taxon>Actinomycetota</taxon>
        <taxon>Actinomycetes</taxon>
        <taxon>Streptosporangiales</taxon>
        <taxon>Streptosporangiaceae</taxon>
        <taxon>Planobispora</taxon>
    </lineage>
</organism>
<dbReference type="RefSeq" id="WP_203876807.1">
    <property type="nucleotide sequence ID" value="NZ_BOOK01000032.1"/>
</dbReference>
<evidence type="ECO:0000313" key="1">
    <source>
        <dbReference type="EMBL" id="GII02474.1"/>
    </source>
</evidence>
<sequence length="378" mass="40916">MTTHTTHMTAHMTTTHMTTALAADVTDLVRESLGDPLADIARRYVEPVGHDTTSISTTGLHRVRGTTTDGRPWSFFVKSIHSLKHWPLIGTVPAPVRAEIIARFPWRADADTYLAGPPLPEGLRLPRLYRVDDLGDDRLVLWLEDVRTAPAAWDLDRYRRAAGLLGALAAMRPATGPPDGPGTPPDPGLRVYCAGPVQHFLSILRDPATWRHPLVARYADDLLRADLLALGDRIGPLLAAVERLPHALGHGDASPQNLLVPADGSAQFVAVDWGWGCPAAIGFDLGQLLVGLAHAGLTEPAELPAIHEAIEPAYAAEVDAAPDQVAFGYAATLVLRNAWTALPLDHLEEQPTPRLHELFRKRAGLARFIADLGRSLTS</sequence>
<accession>A0A8J3SXK3</accession>
<evidence type="ECO:0000313" key="2">
    <source>
        <dbReference type="Proteomes" id="UP000634476"/>
    </source>
</evidence>
<gene>
    <name evidence="1" type="ORF">Pta02_44820</name>
</gene>
<comment type="caution">
    <text evidence="1">The sequence shown here is derived from an EMBL/GenBank/DDBJ whole genome shotgun (WGS) entry which is preliminary data.</text>
</comment>
<proteinExistence type="predicted"/>
<dbReference type="InterPro" id="IPR011009">
    <property type="entry name" value="Kinase-like_dom_sf"/>
</dbReference>
<dbReference type="AlphaFoldDB" id="A0A8J3SXK3"/>
<name>A0A8J3SXK3_9ACTN</name>
<dbReference type="Proteomes" id="UP000634476">
    <property type="component" value="Unassembled WGS sequence"/>
</dbReference>
<keyword evidence="2" id="KW-1185">Reference proteome</keyword>
<dbReference type="Gene3D" id="3.90.1200.10">
    <property type="match status" value="1"/>
</dbReference>
<protein>
    <submittedName>
        <fullName evidence="1">Uncharacterized protein</fullName>
    </submittedName>
</protein>
<dbReference type="EMBL" id="BOOK01000032">
    <property type="protein sequence ID" value="GII02474.1"/>
    <property type="molecule type" value="Genomic_DNA"/>
</dbReference>
<reference evidence="1" key="1">
    <citation type="submission" date="2021-01" db="EMBL/GenBank/DDBJ databases">
        <title>Whole genome shotgun sequence of Planobispora takensis NBRC 109077.</title>
        <authorList>
            <person name="Komaki H."/>
            <person name="Tamura T."/>
        </authorList>
    </citation>
    <scope>NUCLEOTIDE SEQUENCE</scope>
    <source>
        <strain evidence="1">NBRC 109077</strain>
    </source>
</reference>